<evidence type="ECO:0000313" key="2">
    <source>
        <dbReference type="EMBL" id="OIQ70256.1"/>
    </source>
</evidence>
<accession>A0A1J5PHJ7</accession>
<feature type="region of interest" description="Disordered" evidence="1">
    <location>
        <begin position="1"/>
        <end position="60"/>
    </location>
</feature>
<proteinExistence type="predicted"/>
<protein>
    <submittedName>
        <fullName evidence="2">Uncharacterized protein</fullName>
    </submittedName>
</protein>
<evidence type="ECO:0000256" key="1">
    <source>
        <dbReference type="SAM" id="MobiDB-lite"/>
    </source>
</evidence>
<dbReference type="AlphaFoldDB" id="A0A1J5PHJ7"/>
<organism evidence="2">
    <name type="scientific">mine drainage metagenome</name>
    <dbReference type="NCBI Taxonomy" id="410659"/>
    <lineage>
        <taxon>unclassified sequences</taxon>
        <taxon>metagenomes</taxon>
        <taxon>ecological metagenomes</taxon>
    </lineage>
</organism>
<comment type="caution">
    <text evidence="2">The sequence shown here is derived from an EMBL/GenBank/DDBJ whole genome shotgun (WGS) entry which is preliminary data.</text>
</comment>
<sequence>MISSRTWRTCSPSVEASSSPMLSTLSAWPSTDSTEMATSISGAVSHTRGPSTVDSVPISQ</sequence>
<name>A0A1J5PHJ7_9ZZZZ</name>
<gene>
    <name evidence="2" type="ORF">GALL_481310</name>
</gene>
<reference evidence="2" key="1">
    <citation type="submission" date="2016-10" db="EMBL/GenBank/DDBJ databases">
        <title>Sequence of Gallionella enrichment culture.</title>
        <authorList>
            <person name="Poehlein A."/>
            <person name="Muehling M."/>
            <person name="Daniel R."/>
        </authorList>
    </citation>
    <scope>NUCLEOTIDE SEQUENCE</scope>
</reference>
<dbReference type="EMBL" id="MLJW01004289">
    <property type="protein sequence ID" value="OIQ70256.1"/>
    <property type="molecule type" value="Genomic_DNA"/>
</dbReference>